<protein>
    <submittedName>
        <fullName evidence="2">Uncharacterized protein</fullName>
    </submittedName>
</protein>
<name>A0ABS5L1Q4_9ACTN</name>
<feature type="region of interest" description="Disordered" evidence="1">
    <location>
        <begin position="198"/>
        <end position="218"/>
    </location>
</feature>
<evidence type="ECO:0000313" key="3">
    <source>
        <dbReference type="Proteomes" id="UP000730482"/>
    </source>
</evidence>
<keyword evidence="3" id="KW-1185">Reference proteome</keyword>
<proteinExistence type="predicted"/>
<comment type="caution">
    <text evidence="2">The sequence shown here is derived from an EMBL/GenBank/DDBJ whole genome shotgun (WGS) entry which is preliminary data.</text>
</comment>
<feature type="region of interest" description="Disordered" evidence="1">
    <location>
        <begin position="78"/>
        <end position="111"/>
    </location>
</feature>
<reference evidence="2 3" key="1">
    <citation type="submission" date="2020-02" db="EMBL/GenBank/DDBJ databases">
        <title>Acidophilic actinobacteria isolated from forest soil.</title>
        <authorList>
            <person name="Golinska P."/>
        </authorList>
    </citation>
    <scope>NUCLEOTIDE SEQUENCE [LARGE SCALE GENOMIC DNA]</scope>
    <source>
        <strain evidence="2 3">NL8</strain>
    </source>
</reference>
<dbReference type="Proteomes" id="UP000730482">
    <property type="component" value="Unassembled WGS sequence"/>
</dbReference>
<gene>
    <name evidence="2" type="ORF">KGQ19_35540</name>
</gene>
<feature type="compositionally biased region" description="Gly residues" evidence="1">
    <location>
        <begin position="201"/>
        <end position="213"/>
    </location>
</feature>
<accession>A0ABS5L1Q4</accession>
<dbReference type="EMBL" id="JAAFYZ010000175">
    <property type="protein sequence ID" value="MBS2552184.1"/>
    <property type="molecule type" value="Genomic_DNA"/>
</dbReference>
<evidence type="ECO:0000313" key="2">
    <source>
        <dbReference type="EMBL" id="MBS2552184.1"/>
    </source>
</evidence>
<dbReference type="RefSeq" id="WP_212017521.1">
    <property type="nucleotide sequence ID" value="NZ_JAAFYZ010000175.1"/>
</dbReference>
<sequence>MEERDELEIETRLRAALQARSELVTHSTLRPGIPPNEHTAGVRTGRESWWSWRRMWVPVTVAAALAGGVFVGAQLPSDSNKTEVGAGSGQPGVAGSEGSPSTKSDVAAGSPETVGTVSFTLADGWQLTPISATAGCVTPKTRPVPASAGSAGTLPCGVDALYLKTDAAPTAWPLSTASSGTGWWPTAVGSASDIVCPAGQSGTGSQSGSGNSGSGNKVKSSVLLRTSTDYALAAPTTTGSTTAAPTTAEYHEWAVTCSSGTGAQPMLWKLNAAPGATPPSQFAVATVVSVDPKYDTALLGMVGSLHQAS</sequence>
<evidence type="ECO:0000256" key="1">
    <source>
        <dbReference type="SAM" id="MobiDB-lite"/>
    </source>
</evidence>
<organism evidence="2 3">
    <name type="scientific">Catenulispora pinistramenti</name>
    <dbReference type="NCBI Taxonomy" id="2705254"/>
    <lineage>
        <taxon>Bacteria</taxon>
        <taxon>Bacillati</taxon>
        <taxon>Actinomycetota</taxon>
        <taxon>Actinomycetes</taxon>
        <taxon>Catenulisporales</taxon>
        <taxon>Catenulisporaceae</taxon>
        <taxon>Catenulispora</taxon>
    </lineage>
</organism>